<keyword evidence="3" id="KW-1185">Reference proteome</keyword>
<reference evidence="2" key="1">
    <citation type="submission" date="2016-09" db="EMBL/GenBank/DDBJ databases">
        <authorList>
            <person name="Hebert L."/>
            <person name="Moumen B."/>
        </authorList>
    </citation>
    <scope>NUCLEOTIDE SEQUENCE [LARGE SCALE GENOMIC DNA]</scope>
    <source>
        <strain evidence="2">OVI</strain>
    </source>
</reference>
<dbReference type="VEuPathDB" id="TriTrypDB:TEOVI_000135500"/>
<organism evidence="2 3">
    <name type="scientific">Trypanosoma equiperdum</name>
    <dbReference type="NCBI Taxonomy" id="5694"/>
    <lineage>
        <taxon>Eukaryota</taxon>
        <taxon>Discoba</taxon>
        <taxon>Euglenozoa</taxon>
        <taxon>Kinetoplastea</taxon>
        <taxon>Metakinetoplastina</taxon>
        <taxon>Trypanosomatida</taxon>
        <taxon>Trypanosomatidae</taxon>
        <taxon>Trypanosoma</taxon>
    </lineage>
</organism>
<comment type="caution">
    <text evidence="2">The sequence shown here is derived from an EMBL/GenBank/DDBJ whole genome shotgun (WGS) entry which is preliminary data.</text>
</comment>
<feature type="region of interest" description="Disordered" evidence="1">
    <location>
        <begin position="380"/>
        <end position="410"/>
    </location>
</feature>
<gene>
    <name evidence="2" type="ORF">TEOVI_000135500</name>
</gene>
<protein>
    <submittedName>
        <fullName evidence="2">Uncharacterized protein</fullName>
    </submittedName>
</protein>
<dbReference type="RefSeq" id="XP_067080691.1">
    <property type="nucleotide sequence ID" value="XM_067224590.1"/>
</dbReference>
<accession>A0A1G4ICM8</accession>
<feature type="region of interest" description="Disordered" evidence="1">
    <location>
        <begin position="1"/>
        <end position="89"/>
    </location>
</feature>
<dbReference type="AlphaFoldDB" id="A0A1G4ICM8"/>
<dbReference type="EMBL" id="CZPT02001308">
    <property type="protein sequence ID" value="SCU69786.1"/>
    <property type="molecule type" value="Genomic_DNA"/>
</dbReference>
<dbReference type="Proteomes" id="UP000195570">
    <property type="component" value="Unassembled WGS sequence"/>
</dbReference>
<proteinExistence type="predicted"/>
<evidence type="ECO:0000313" key="2">
    <source>
        <dbReference type="EMBL" id="SCU69786.1"/>
    </source>
</evidence>
<sequence length="568" mass="62090">MFQRLDEEVPNIGQLSDGGGSPKSLNGAEAARTHDRESFGAASDKSANLESYHPEPTDVPSAFADSAGVEGASEKDNASSESGCPEPLAAPPPCAAGAKDAFRYSKTTVPTHLDESGCTTPEPVLSSFFTDTDAIPTWEGMTLEQLNGLRDKMLSLLSGVSEAIRREEVKSPLSLGPSNELTDEEKQVVDASLQRLLVEAFEYSSLSDIKEMYLFAKAMQGKEASRMGAALQSIHRLTSRGNILISYKELQDFLRSSNRFTADWRDEFVSSIKRVLAAFLSMSHQPDVLNCFYPQLLVIARHEIFYTVLLRAAQGKSVLPQSLYHLSPEWLAATHSCKCTLQQLSQSLSNGTSVANMSLTRNSQCSTGYATNPARRPYIDSSMRWNPPRVRPRVPLGASPRMASCDSSVDRNQYHTEYEGRWETPTRPRRTFDMGVRRQMSTRSTSALLSSLGGKSSGAMSNTAMTVTTGRKTPLTRTRSNTAGMLTRTMSAVRHMDSCTTNYAAGIKIGSKPAAESPLKLQRTATQRPSGALTSVKPGTKIGQVFPSTVRVETRSRARDSYLVTPRK</sequence>
<name>A0A1G4ICM8_TRYEQ</name>
<evidence type="ECO:0000313" key="3">
    <source>
        <dbReference type="Proteomes" id="UP000195570"/>
    </source>
</evidence>
<dbReference type="GeneID" id="92375295"/>
<evidence type="ECO:0000256" key="1">
    <source>
        <dbReference type="SAM" id="MobiDB-lite"/>
    </source>
</evidence>